<accession>A0A844T902</accession>
<dbReference type="EMBL" id="WQNE01000018">
    <property type="protein sequence ID" value="MVT75603.1"/>
    <property type="molecule type" value="Genomic_DNA"/>
</dbReference>
<evidence type="ECO:0000313" key="3">
    <source>
        <dbReference type="Proteomes" id="UP000449969"/>
    </source>
</evidence>
<evidence type="ECO:0000259" key="1">
    <source>
        <dbReference type="Pfam" id="PF13649"/>
    </source>
</evidence>
<dbReference type="GO" id="GO:0008168">
    <property type="term" value="F:methyltransferase activity"/>
    <property type="evidence" value="ECO:0007669"/>
    <property type="project" value="UniProtKB-KW"/>
</dbReference>
<comment type="caution">
    <text evidence="2">The sequence shown here is derived from an EMBL/GenBank/DDBJ whole genome shotgun (WGS) entry which is preliminary data.</text>
</comment>
<dbReference type="RefSeq" id="WP_157331520.1">
    <property type="nucleotide sequence ID" value="NZ_JANADL010000004.1"/>
</dbReference>
<proteinExistence type="predicted"/>
<keyword evidence="3" id="KW-1185">Reference proteome</keyword>
<organism evidence="2 3">
    <name type="scientific">Bradyrhizobium cajani</name>
    <dbReference type="NCBI Taxonomy" id="1928661"/>
    <lineage>
        <taxon>Bacteria</taxon>
        <taxon>Pseudomonadati</taxon>
        <taxon>Pseudomonadota</taxon>
        <taxon>Alphaproteobacteria</taxon>
        <taxon>Hyphomicrobiales</taxon>
        <taxon>Nitrobacteraceae</taxon>
        <taxon>Bradyrhizobium</taxon>
    </lineage>
</organism>
<dbReference type="GO" id="GO:0032259">
    <property type="term" value="P:methylation"/>
    <property type="evidence" value="ECO:0007669"/>
    <property type="project" value="UniProtKB-KW"/>
</dbReference>
<dbReference type="InterPro" id="IPR029063">
    <property type="entry name" value="SAM-dependent_MTases_sf"/>
</dbReference>
<sequence>MSDYYSPVAEFYDLVARAHGEGELKLRERLRALDPAGAPILDIGAGTGRTTLAVAETVPDVEILAVEPAPAMRAVLMHMVARDPDLARRVTVLAEPVEDLTLPERLGAVIAYGVLGHLDLDARQKLWRILLPRLSRGAPIFVELLPIEKPMRLPTLPLANATIGRRSYIATLDGEPGEGDIIRLTSTWVVSGGPSSGQTIRNTSIWHTFGLDDLAQETGLRTERLSQQAGVLYA</sequence>
<dbReference type="CDD" id="cd02440">
    <property type="entry name" value="AdoMet_MTases"/>
    <property type="match status" value="1"/>
</dbReference>
<dbReference type="InterPro" id="IPR041698">
    <property type="entry name" value="Methyltransf_25"/>
</dbReference>
<dbReference type="SUPFAM" id="SSF53335">
    <property type="entry name" value="S-adenosyl-L-methionine-dependent methyltransferases"/>
    <property type="match status" value="1"/>
</dbReference>
<evidence type="ECO:0000313" key="2">
    <source>
        <dbReference type="EMBL" id="MVT75603.1"/>
    </source>
</evidence>
<name>A0A844T902_9BRAD</name>
<gene>
    <name evidence="2" type="ORF">GPL20_21605</name>
</gene>
<dbReference type="Proteomes" id="UP000449969">
    <property type="component" value="Unassembled WGS sequence"/>
</dbReference>
<dbReference type="OrthoDB" id="9765084at2"/>
<protein>
    <submittedName>
        <fullName evidence="2">Methyltransferase domain-containing protein</fullName>
    </submittedName>
</protein>
<feature type="domain" description="Methyltransferase" evidence="1">
    <location>
        <begin position="40"/>
        <end position="128"/>
    </location>
</feature>
<keyword evidence="2" id="KW-0808">Transferase</keyword>
<reference evidence="2 3" key="1">
    <citation type="submission" date="2019-12" db="EMBL/GenBank/DDBJ databases">
        <title>Draft genome sequences Bradyrhizobium cajani AMBPC1010, Bradyrhizobium pachyrhizi AMBPC1040 and Bradyrhizobium yuanmingense ALSPC3051, three plant growth promoting strains isolated from nodules of Cajanus cajan L. in Dominican Republic.</title>
        <authorList>
            <person name="Flores-Felix J.D."/>
            <person name="Araujo J."/>
            <person name="Diaz-Alcantara C."/>
            <person name="Gonzalez-Andres F."/>
            <person name="Velazquez E."/>
        </authorList>
    </citation>
    <scope>NUCLEOTIDE SEQUENCE [LARGE SCALE GENOMIC DNA]</scope>
    <source>
        <strain evidence="2 3">1010</strain>
    </source>
</reference>
<dbReference type="Gene3D" id="3.40.50.150">
    <property type="entry name" value="Vaccinia Virus protein VP39"/>
    <property type="match status" value="1"/>
</dbReference>
<keyword evidence="2" id="KW-0489">Methyltransferase</keyword>
<dbReference type="Pfam" id="PF13649">
    <property type="entry name" value="Methyltransf_25"/>
    <property type="match status" value="1"/>
</dbReference>
<dbReference type="AlphaFoldDB" id="A0A844T902"/>